<dbReference type="Gene3D" id="3.40.50.450">
    <property type="match status" value="1"/>
</dbReference>
<dbReference type="InterPro" id="IPR050929">
    <property type="entry name" value="PFKA"/>
</dbReference>
<proteinExistence type="predicted"/>
<evidence type="ECO:0000256" key="4">
    <source>
        <dbReference type="ARBA" id="ARBA00022842"/>
    </source>
</evidence>
<dbReference type="GO" id="GO:0046872">
    <property type="term" value="F:metal ion binding"/>
    <property type="evidence" value="ECO:0007669"/>
    <property type="project" value="UniProtKB-KW"/>
</dbReference>
<accession>A0A1F4SHE9</accession>
<dbReference type="STRING" id="1802579.A2310_05755"/>
<keyword evidence="2" id="KW-0479">Metal-binding</keyword>
<evidence type="ECO:0000313" key="6">
    <source>
        <dbReference type="EMBL" id="OGC19841.1"/>
    </source>
</evidence>
<feature type="domain" description="Phosphofructokinase" evidence="5">
    <location>
        <begin position="28"/>
        <end position="318"/>
    </location>
</feature>
<organism evidence="6 7">
    <name type="scientific">candidate division WOR-1 bacterium RIFOXYB2_FULL_37_13</name>
    <dbReference type="NCBI Taxonomy" id="1802579"/>
    <lineage>
        <taxon>Bacteria</taxon>
        <taxon>Bacillati</taxon>
        <taxon>Saganbacteria</taxon>
    </lineage>
</organism>
<dbReference type="Pfam" id="PF00365">
    <property type="entry name" value="PFK"/>
    <property type="match status" value="1"/>
</dbReference>
<gene>
    <name evidence="6" type="ORF">A2310_05755</name>
</gene>
<evidence type="ECO:0000256" key="2">
    <source>
        <dbReference type="ARBA" id="ARBA00022723"/>
    </source>
</evidence>
<dbReference type="PANTHER" id="PTHR45770">
    <property type="entry name" value="ATP-DEPENDENT 6-PHOSPHOFRUCTOKINASE 1"/>
    <property type="match status" value="1"/>
</dbReference>
<protein>
    <recommendedName>
        <fullName evidence="5">Phosphofructokinase domain-containing protein</fullName>
    </recommendedName>
</protein>
<keyword evidence="1" id="KW-0808">Transferase</keyword>
<keyword evidence="4" id="KW-0460">Magnesium</keyword>
<dbReference type="UniPathway" id="UPA00109">
    <property type="reaction ID" value="UER00182"/>
</dbReference>
<dbReference type="AlphaFoldDB" id="A0A1F4SHE9"/>
<dbReference type="GO" id="GO:0003872">
    <property type="term" value="F:6-phosphofructokinase activity"/>
    <property type="evidence" value="ECO:0007669"/>
    <property type="project" value="InterPro"/>
</dbReference>
<dbReference type="SUPFAM" id="SSF53784">
    <property type="entry name" value="Phosphofructokinase"/>
    <property type="match status" value="1"/>
</dbReference>
<name>A0A1F4SHE9_UNCSA</name>
<evidence type="ECO:0000259" key="5">
    <source>
        <dbReference type="Pfam" id="PF00365"/>
    </source>
</evidence>
<sequence>MITKKYSFKDASQIIRPRFDALRKEHRRIAVVKAGGLAAGSQRIFDNLQTKLLLGGYNIIGFRYGFTPLLEKIKNGEILIDGEDYIEFGSRPFVHGNDDPLVIGTGRPKLINADFVSKGAITPEEDNLFIRFIECLLDLNIGGIVMLGGDGTLSLAWAFKNVGIPVVGIGKSMDDDYPFDPDRPQKFHTFGFESTVCVIRDGLMRMVGEVGGEQSCIFVEVMGRNSGFVAHRSAAAADWQLLLRACEEKKEPRPINIFAVSVEDVLPNENLEHFCERIASAIISHEKHEKRHMGRPVIVLSESVGIKFYQEIVERTGKNEKRDPEGRVEGYSLDSCGVISRMVEKFYNNYYKKIGSKGSILKFRSDSFRFNTRVMPLDWMSKRDIRMCENFGIKAAKLVVADNFDVTVVPYGRHFIEMERLIDPVTNAVKKRTISPDSNLWKITQRLRSEGQFLMEENRLKFGRYIIDNHVEQQTVGFI</sequence>
<evidence type="ECO:0000313" key="7">
    <source>
        <dbReference type="Proteomes" id="UP000178417"/>
    </source>
</evidence>
<dbReference type="Proteomes" id="UP000178417">
    <property type="component" value="Unassembled WGS sequence"/>
</dbReference>
<dbReference type="Gene3D" id="3.40.50.460">
    <property type="entry name" value="Phosphofructokinase domain"/>
    <property type="match status" value="1"/>
</dbReference>
<evidence type="ECO:0000256" key="3">
    <source>
        <dbReference type="ARBA" id="ARBA00022777"/>
    </source>
</evidence>
<reference evidence="6 7" key="1">
    <citation type="journal article" date="2016" name="Nat. Commun.">
        <title>Thousands of microbial genomes shed light on interconnected biogeochemical processes in an aquifer system.</title>
        <authorList>
            <person name="Anantharaman K."/>
            <person name="Brown C.T."/>
            <person name="Hug L.A."/>
            <person name="Sharon I."/>
            <person name="Castelle C.J."/>
            <person name="Probst A.J."/>
            <person name="Thomas B.C."/>
            <person name="Singh A."/>
            <person name="Wilkins M.J."/>
            <person name="Karaoz U."/>
            <person name="Brodie E.L."/>
            <person name="Williams K.H."/>
            <person name="Hubbard S.S."/>
            <person name="Banfield J.F."/>
        </authorList>
    </citation>
    <scope>NUCLEOTIDE SEQUENCE [LARGE SCALE GENOMIC DNA]</scope>
</reference>
<dbReference type="EMBL" id="MEUB01000058">
    <property type="protein sequence ID" value="OGC19841.1"/>
    <property type="molecule type" value="Genomic_DNA"/>
</dbReference>
<evidence type="ECO:0000256" key="1">
    <source>
        <dbReference type="ARBA" id="ARBA00022679"/>
    </source>
</evidence>
<keyword evidence="3" id="KW-0418">Kinase</keyword>
<dbReference type="InterPro" id="IPR035966">
    <property type="entry name" value="PKF_sf"/>
</dbReference>
<dbReference type="InterPro" id="IPR000023">
    <property type="entry name" value="Phosphofructokinase_dom"/>
</dbReference>
<comment type="caution">
    <text evidence="6">The sequence shown here is derived from an EMBL/GenBank/DDBJ whole genome shotgun (WGS) entry which is preliminary data.</text>
</comment>